<reference evidence="2 3" key="1">
    <citation type="journal article" date="2013" name="Biodegradation">
        <title>Quantitative proteomic analysis of ibuprofen-degrading Patulibacter sp. strain I11.</title>
        <authorList>
            <person name="Almeida B."/>
            <person name="Kjeldal H."/>
            <person name="Lolas I."/>
            <person name="Knudsen A.D."/>
            <person name="Carvalho G."/>
            <person name="Nielsen K.L."/>
            <person name="Barreto Crespo M.T."/>
            <person name="Stensballe A."/>
            <person name="Nielsen J.L."/>
        </authorList>
    </citation>
    <scope>NUCLEOTIDE SEQUENCE [LARGE SCALE GENOMIC DNA]</scope>
    <source>
        <strain evidence="2 3">I11</strain>
    </source>
</reference>
<sequence>MTVRAVGSIRSEGRRGVRSVTERGPESRRNQERTERYTSAPDLGYASVGTAA</sequence>
<comment type="caution">
    <text evidence="2">The sequence shown here is derived from an EMBL/GenBank/DDBJ whole genome shotgun (WGS) entry which is preliminary data.</text>
</comment>
<evidence type="ECO:0000256" key="1">
    <source>
        <dbReference type="SAM" id="MobiDB-lite"/>
    </source>
</evidence>
<feature type="region of interest" description="Disordered" evidence="1">
    <location>
        <begin position="1"/>
        <end position="52"/>
    </location>
</feature>
<feature type="compositionally biased region" description="Basic and acidic residues" evidence="1">
    <location>
        <begin position="11"/>
        <end position="36"/>
    </location>
</feature>
<evidence type="ECO:0000313" key="2">
    <source>
        <dbReference type="EMBL" id="EHN11211.1"/>
    </source>
</evidence>
<gene>
    <name evidence="2" type="ORF">PAI11_19310</name>
</gene>
<evidence type="ECO:0000313" key="3">
    <source>
        <dbReference type="Proteomes" id="UP000005143"/>
    </source>
</evidence>
<dbReference type="EMBL" id="AGUD01000135">
    <property type="protein sequence ID" value="EHN11211.1"/>
    <property type="molecule type" value="Genomic_DNA"/>
</dbReference>
<organism evidence="2 3">
    <name type="scientific">Patulibacter medicamentivorans</name>
    <dbReference type="NCBI Taxonomy" id="1097667"/>
    <lineage>
        <taxon>Bacteria</taxon>
        <taxon>Bacillati</taxon>
        <taxon>Actinomycetota</taxon>
        <taxon>Thermoleophilia</taxon>
        <taxon>Solirubrobacterales</taxon>
        <taxon>Patulibacteraceae</taxon>
        <taxon>Patulibacter</taxon>
    </lineage>
</organism>
<keyword evidence="3" id="KW-1185">Reference proteome</keyword>
<protein>
    <submittedName>
        <fullName evidence="2">Uncharacterized protein</fullName>
    </submittedName>
</protein>
<dbReference type="AlphaFoldDB" id="H0E544"/>
<name>H0E544_9ACTN</name>
<dbReference type="Proteomes" id="UP000005143">
    <property type="component" value="Unassembled WGS sequence"/>
</dbReference>
<proteinExistence type="predicted"/>
<accession>H0E544</accession>